<dbReference type="AlphaFoldDB" id="A0A8H7SAF9"/>
<evidence type="ECO:0000256" key="4">
    <source>
        <dbReference type="ARBA" id="ARBA00023163"/>
    </source>
</evidence>
<dbReference type="PROSITE" id="PS00463">
    <property type="entry name" value="ZN2_CY6_FUNGAL_1"/>
    <property type="match status" value="1"/>
</dbReference>
<accession>A0A8H7SAF9</accession>
<feature type="domain" description="Zn(2)-C6 fungal-type" evidence="7">
    <location>
        <begin position="14"/>
        <end position="43"/>
    </location>
</feature>
<dbReference type="CDD" id="cd00067">
    <property type="entry name" value="GAL4"/>
    <property type="match status" value="1"/>
</dbReference>
<feature type="region of interest" description="Disordered" evidence="6">
    <location>
        <begin position="675"/>
        <end position="734"/>
    </location>
</feature>
<proteinExistence type="predicted"/>
<protein>
    <recommendedName>
        <fullName evidence="7">Zn(2)-C6 fungal-type domain-containing protein</fullName>
    </recommendedName>
</protein>
<feature type="compositionally biased region" description="Polar residues" evidence="6">
    <location>
        <begin position="90"/>
        <end position="103"/>
    </location>
</feature>
<dbReference type="Proteomes" id="UP000646827">
    <property type="component" value="Unassembled WGS sequence"/>
</dbReference>
<name>A0A8H7SAF9_9FUNG</name>
<keyword evidence="2" id="KW-0479">Metal-binding</keyword>
<evidence type="ECO:0000256" key="2">
    <source>
        <dbReference type="ARBA" id="ARBA00022723"/>
    </source>
</evidence>
<comment type="caution">
    <text evidence="8">The sequence shown here is derived from an EMBL/GenBank/DDBJ whole genome shotgun (WGS) entry which is preliminary data.</text>
</comment>
<dbReference type="GO" id="GO:0008270">
    <property type="term" value="F:zinc ion binding"/>
    <property type="evidence" value="ECO:0007669"/>
    <property type="project" value="InterPro"/>
</dbReference>
<evidence type="ECO:0000313" key="8">
    <source>
        <dbReference type="EMBL" id="KAG2224428.1"/>
    </source>
</evidence>
<evidence type="ECO:0000259" key="7">
    <source>
        <dbReference type="PROSITE" id="PS00463"/>
    </source>
</evidence>
<keyword evidence="4" id="KW-0804">Transcription</keyword>
<reference evidence="8 9" key="1">
    <citation type="submission" date="2020-12" db="EMBL/GenBank/DDBJ databases">
        <title>Metabolic potential, ecology and presence of endohyphal bacteria is reflected in genomic diversity of Mucoromycotina.</title>
        <authorList>
            <person name="Muszewska A."/>
            <person name="Okrasinska A."/>
            <person name="Steczkiewicz K."/>
            <person name="Drgas O."/>
            <person name="Orlowska M."/>
            <person name="Perlinska-Lenart U."/>
            <person name="Aleksandrzak-Piekarczyk T."/>
            <person name="Szatraj K."/>
            <person name="Zielenkiewicz U."/>
            <person name="Pilsyk S."/>
            <person name="Malc E."/>
            <person name="Mieczkowski P."/>
            <person name="Kruszewska J.S."/>
            <person name="Biernat P."/>
            <person name="Pawlowska J."/>
        </authorList>
    </citation>
    <scope>NUCLEOTIDE SEQUENCE [LARGE SCALE GENOMIC DNA]</scope>
    <source>
        <strain evidence="8 9">CBS 142.35</strain>
    </source>
</reference>
<feature type="region of interest" description="Disordered" evidence="6">
    <location>
        <begin position="90"/>
        <end position="129"/>
    </location>
</feature>
<keyword evidence="5" id="KW-0539">Nucleus</keyword>
<keyword evidence="9" id="KW-1185">Reference proteome</keyword>
<dbReference type="CDD" id="cd12148">
    <property type="entry name" value="fungal_TF_MHR"/>
    <property type="match status" value="1"/>
</dbReference>
<dbReference type="EMBL" id="JAEPRB010000043">
    <property type="protein sequence ID" value="KAG2224428.1"/>
    <property type="molecule type" value="Genomic_DNA"/>
</dbReference>
<dbReference type="OrthoDB" id="2278435at2759"/>
<comment type="subcellular location">
    <subcellularLocation>
        <location evidence="1">Nucleus</location>
    </subcellularLocation>
</comment>
<sequence length="764" mass="88881">MTLDGNSKQKRNRPCENCRAHRRKCFVSQGMQCERCCRMELPCVFKFTAKPNIVKKFVPMSKRNRMLDQVQLLEEEVAAMEMQLRSLQVQARLQRQQSPPSMQHNKKNEQGRSEKKRQRRDSWQLTLTRDNSTNNGIQLQTSIKSVADVAMFLKSTIGYFTPHRSPNYFVDRTTQILLVTNKMLHMEQLFRVIFAKKMDQGSMMIQQDFPRLYHHHHGNNYMLNDTTTTIKLQFLDTYFNCNGYTLPIFVRPYYHSYLRARPHSMLTSAIAAFVGYAQCQHIQSECQPHRKEMAEIFRQEARSLIEDAMFDEEPNVELVGALLMLGQTYLILLRNSEGRIYISMAWRIAMQLRDKYLAILHDHEQQQKNENIINKEEEQQTIMSSEKVYMEKGGEKCQYYHQYQKQQEIGPLAEAESWRRMFYMVRYLEINMHIIYDGRDSVSPTLLHDDIGYPTVLPCEEIDPDWKEAVALYRHIVRINDCHISTRVDETGYRLMLGSLDQVPTSDIEYLENQMFGFWRSLPHHYQLSNGPMEYITVEQAQQCPNPNILYINMLYYSYWLALETRLMQSPSRTDLVGASLDRLDGERALVIVSICCDALAKIFQELNYRLPCVLELHWVLIACDAMKELSVSPNNHIRIRAEENMRITLKILKNYVLSINNEMEDNQQSFGAMSPTTPLPTPHHYQPLTRDDRGPTPFSTSSGSTIGTSDDECEIISPSTSASTIDPGLSSTSNSNNKGRAAYFFELKKTLESYFAPHDYSIL</sequence>
<organism evidence="8 9">
    <name type="scientific">Circinella minor</name>
    <dbReference type="NCBI Taxonomy" id="1195481"/>
    <lineage>
        <taxon>Eukaryota</taxon>
        <taxon>Fungi</taxon>
        <taxon>Fungi incertae sedis</taxon>
        <taxon>Mucoromycota</taxon>
        <taxon>Mucoromycotina</taxon>
        <taxon>Mucoromycetes</taxon>
        <taxon>Mucorales</taxon>
        <taxon>Lichtheimiaceae</taxon>
        <taxon>Circinella</taxon>
    </lineage>
</organism>
<gene>
    <name evidence="8" type="ORF">INT45_002967</name>
</gene>
<dbReference type="PANTHER" id="PTHR47338:SF5">
    <property type="entry name" value="ZN(II)2CYS6 TRANSCRIPTION FACTOR (EUROFUNG)"/>
    <property type="match status" value="1"/>
</dbReference>
<evidence type="ECO:0000256" key="1">
    <source>
        <dbReference type="ARBA" id="ARBA00004123"/>
    </source>
</evidence>
<dbReference type="InterPro" id="IPR050815">
    <property type="entry name" value="TF_fung"/>
</dbReference>
<dbReference type="GO" id="GO:0000981">
    <property type="term" value="F:DNA-binding transcription factor activity, RNA polymerase II-specific"/>
    <property type="evidence" value="ECO:0007669"/>
    <property type="project" value="InterPro"/>
</dbReference>
<keyword evidence="3" id="KW-0805">Transcription regulation</keyword>
<dbReference type="InterPro" id="IPR036864">
    <property type="entry name" value="Zn2-C6_fun-type_DNA-bd_sf"/>
</dbReference>
<dbReference type="Gene3D" id="4.10.240.10">
    <property type="entry name" value="Zn(2)-C6 fungal-type DNA-binding domain"/>
    <property type="match status" value="1"/>
</dbReference>
<feature type="compositionally biased region" description="Polar residues" evidence="6">
    <location>
        <begin position="718"/>
        <end position="734"/>
    </location>
</feature>
<dbReference type="InterPro" id="IPR001138">
    <property type="entry name" value="Zn2Cys6_DnaBD"/>
</dbReference>
<evidence type="ECO:0000256" key="3">
    <source>
        <dbReference type="ARBA" id="ARBA00023015"/>
    </source>
</evidence>
<evidence type="ECO:0000313" key="9">
    <source>
        <dbReference type="Proteomes" id="UP000646827"/>
    </source>
</evidence>
<evidence type="ECO:0000256" key="6">
    <source>
        <dbReference type="SAM" id="MobiDB-lite"/>
    </source>
</evidence>
<feature type="compositionally biased region" description="Low complexity" evidence="6">
    <location>
        <begin position="696"/>
        <end position="709"/>
    </location>
</feature>
<dbReference type="PANTHER" id="PTHR47338">
    <property type="entry name" value="ZN(II)2CYS6 TRANSCRIPTION FACTOR (EUROFUNG)-RELATED"/>
    <property type="match status" value="1"/>
</dbReference>
<evidence type="ECO:0000256" key="5">
    <source>
        <dbReference type="ARBA" id="ARBA00023242"/>
    </source>
</evidence>
<dbReference type="GO" id="GO:0005634">
    <property type="term" value="C:nucleus"/>
    <property type="evidence" value="ECO:0007669"/>
    <property type="project" value="UniProtKB-SubCell"/>
</dbReference>